<evidence type="ECO:0000259" key="4">
    <source>
        <dbReference type="PROSITE" id="PS51071"/>
    </source>
</evidence>
<dbReference type="CDD" id="cd05013">
    <property type="entry name" value="SIS_RpiR"/>
    <property type="match status" value="1"/>
</dbReference>
<dbReference type="GO" id="GO:1901135">
    <property type="term" value="P:carbohydrate derivative metabolic process"/>
    <property type="evidence" value="ECO:0007669"/>
    <property type="project" value="InterPro"/>
</dbReference>
<evidence type="ECO:0000313" key="9">
    <source>
        <dbReference type="Proteomes" id="UP000196074"/>
    </source>
</evidence>
<evidence type="ECO:0000259" key="5">
    <source>
        <dbReference type="PROSITE" id="PS51464"/>
    </source>
</evidence>
<keyword evidence="1" id="KW-0805">Transcription regulation</keyword>
<dbReference type="EMBL" id="JARQBI010000020">
    <property type="protein sequence ID" value="MDT2797259.1"/>
    <property type="molecule type" value="Genomic_DNA"/>
</dbReference>
<dbReference type="PROSITE" id="PS51071">
    <property type="entry name" value="HTH_RPIR"/>
    <property type="match status" value="1"/>
</dbReference>
<dbReference type="Gene3D" id="1.10.10.10">
    <property type="entry name" value="Winged helix-like DNA-binding domain superfamily/Winged helix DNA-binding domain"/>
    <property type="match status" value="1"/>
</dbReference>
<protein>
    <submittedName>
        <fullName evidence="8">MurR/RpiR family transcriptional regulator</fullName>
    </submittedName>
</protein>
<accession>A0A1Y4R4C5</accession>
<dbReference type="InterPro" id="IPR047640">
    <property type="entry name" value="RpiR-like"/>
</dbReference>
<gene>
    <name evidence="8" type="ORF">B5E88_02485</name>
    <name evidence="7" type="ORF">HF857_05635</name>
    <name evidence="6" type="ORF">P7H47_08405</name>
</gene>
<dbReference type="Proteomes" id="UP000588071">
    <property type="component" value="Unassembled WGS sequence"/>
</dbReference>
<keyword evidence="2" id="KW-0238">DNA-binding</keyword>
<feature type="domain" description="HTH rpiR-type" evidence="4">
    <location>
        <begin position="1"/>
        <end position="73"/>
    </location>
</feature>
<evidence type="ECO:0000256" key="2">
    <source>
        <dbReference type="ARBA" id="ARBA00023125"/>
    </source>
</evidence>
<dbReference type="Proteomes" id="UP001255696">
    <property type="component" value="Unassembled WGS sequence"/>
</dbReference>
<reference evidence="6" key="4">
    <citation type="submission" date="2023-03" db="EMBL/GenBank/DDBJ databases">
        <authorList>
            <person name="Shen W."/>
            <person name="Cai J."/>
        </authorList>
    </citation>
    <scope>NUCLEOTIDE SEQUENCE</scope>
    <source>
        <strain evidence="6">B245-2</strain>
    </source>
</reference>
<dbReference type="InterPro" id="IPR036388">
    <property type="entry name" value="WH-like_DNA-bd_sf"/>
</dbReference>
<dbReference type="GO" id="GO:0003677">
    <property type="term" value="F:DNA binding"/>
    <property type="evidence" value="ECO:0007669"/>
    <property type="project" value="UniProtKB-KW"/>
</dbReference>
<proteinExistence type="predicted"/>
<dbReference type="Proteomes" id="UP000196074">
    <property type="component" value="Unassembled WGS sequence"/>
</dbReference>
<reference evidence="7 10" key="3">
    <citation type="submission" date="2020-04" db="EMBL/GenBank/DDBJ databases">
        <authorList>
            <person name="Hitch T.C.A."/>
            <person name="Wylensek D."/>
            <person name="Clavel T."/>
        </authorList>
    </citation>
    <scope>NUCLEOTIDE SEQUENCE [LARGE SCALE GENOMIC DNA]</scope>
    <source>
        <strain evidence="7 10">WCA-380-WT-3C</strain>
    </source>
</reference>
<evidence type="ECO:0000313" key="10">
    <source>
        <dbReference type="Proteomes" id="UP000588071"/>
    </source>
</evidence>
<dbReference type="InterPro" id="IPR046348">
    <property type="entry name" value="SIS_dom_sf"/>
</dbReference>
<evidence type="ECO:0000313" key="6">
    <source>
        <dbReference type="EMBL" id="MDT2797259.1"/>
    </source>
</evidence>
<dbReference type="GO" id="GO:0003700">
    <property type="term" value="F:DNA-binding transcription factor activity"/>
    <property type="evidence" value="ECO:0007669"/>
    <property type="project" value="InterPro"/>
</dbReference>
<sequence>MFSVEQIKQLNDLEREVYQAILQQKEAVLHKTLKQLATEIHVSPSTILRFCKKVGCNGFTEFKIRYQLFLAKKETYQFSDSVSEILDYFYKMDKDQFYAKVHQAALKILASEVVIFVGVGTSGILAQYGARYVTNMGKMCFALVDPFYPIVQNNRAKATVIVLSESGETEETLNQTQHLKQANSFIISLTNHSDCTLAHLADLSFTYHLNRQRSLEYFDITSQVPVLFILESIGKTVKKLVLEGNEW</sequence>
<dbReference type="Pfam" id="PF01380">
    <property type="entry name" value="SIS"/>
    <property type="match status" value="1"/>
</dbReference>
<feature type="domain" description="SIS" evidence="5">
    <location>
        <begin position="104"/>
        <end position="240"/>
    </location>
</feature>
<keyword evidence="3" id="KW-0804">Transcription</keyword>
<evidence type="ECO:0000313" key="7">
    <source>
        <dbReference type="EMBL" id="NME49730.1"/>
    </source>
</evidence>
<name>A0A1Y4R4C5_9ENTE</name>
<dbReference type="RefSeq" id="WP_087213902.1">
    <property type="nucleotide sequence ID" value="NZ_AP035890.1"/>
</dbReference>
<dbReference type="Pfam" id="PF01418">
    <property type="entry name" value="HTH_6"/>
    <property type="match status" value="1"/>
</dbReference>
<dbReference type="PANTHER" id="PTHR30514:SF1">
    <property type="entry name" value="HTH-TYPE TRANSCRIPTIONAL REGULATOR HEXR-RELATED"/>
    <property type="match status" value="1"/>
</dbReference>
<reference evidence="8" key="2">
    <citation type="journal article" date="2018" name="BMC Genomics">
        <title>Whole genome sequencing and function prediction of 133 gut anaerobes isolated from chicken caecum in pure cultures.</title>
        <authorList>
            <person name="Medvecky M."/>
            <person name="Cejkova D."/>
            <person name="Polansky O."/>
            <person name="Karasova D."/>
            <person name="Kubasova T."/>
            <person name="Cizek A."/>
            <person name="Rychlik I."/>
        </authorList>
    </citation>
    <scope>NUCLEOTIDE SEQUENCE</scope>
    <source>
        <strain evidence="8">An144</strain>
    </source>
</reference>
<dbReference type="PANTHER" id="PTHR30514">
    <property type="entry name" value="GLUCOKINASE"/>
    <property type="match status" value="1"/>
</dbReference>
<dbReference type="InterPro" id="IPR035472">
    <property type="entry name" value="RpiR-like_SIS"/>
</dbReference>
<organism evidence="8 9">
    <name type="scientific">Enterococcus cecorum</name>
    <dbReference type="NCBI Taxonomy" id="44008"/>
    <lineage>
        <taxon>Bacteria</taxon>
        <taxon>Bacillati</taxon>
        <taxon>Bacillota</taxon>
        <taxon>Bacilli</taxon>
        <taxon>Lactobacillales</taxon>
        <taxon>Enterococcaceae</taxon>
        <taxon>Enterococcus</taxon>
    </lineage>
</organism>
<dbReference type="InterPro" id="IPR001347">
    <property type="entry name" value="SIS_dom"/>
</dbReference>
<evidence type="ECO:0000256" key="1">
    <source>
        <dbReference type="ARBA" id="ARBA00023015"/>
    </source>
</evidence>
<evidence type="ECO:0000256" key="3">
    <source>
        <dbReference type="ARBA" id="ARBA00023163"/>
    </source>
</evidence>
<dbReference type="AlphaFoldDB" id="A0A1Y4R4C5"/>
<reference evidence="9" key="1">
    <citation type="submission" date="2017-04" db="EMBL/GenBank/DDBJ databases">
        <title>Function of individual gut microbiota members based on whole genome sequencing of pure cultures obtained from chicken caecum.</title>
        <authorList>
            <person name="Medvecky M."/>
            <person name="Cejkova D."/>
            <person name="Polansky O."/>
            <person name="Karasova D."/>
            <person name="Kubasova T."/>
            <person name="Cizek A."/>
            <person name="Rychlik I."/>
        </authorList>
    </citation>
    <scope>NUCLEOTIDE SEQUENCE [LARGE SCALE GENOMIC DNA]</scope>
    <source>
        <strain evidence="9">An144</strain>
    </source>
</reference>
<dbReference type="SUPFAM" id="SSF46689">
    <property type="entry name" value="Homeodomain-like"/>
    <property type="match status" value="1"/>
</dbReference>
<dbReference type="Gene3D" id="3.40.50.10490">
    <property type="entry name" value="Glucose-6-phosphate isomerase like protein, domain 1"/>
    <property type="match status" value="1"/>
</dbReference>
<dbReference type="InterPro" id="IPR009057">
    <property type="entry name" value="Homeodomain-like_sf"/>
</dbReference>
<dbReference type="GO" id="GO:0097367">
    <property type="term" value="F:carbohydrate derivative binding"/>
    <property type="evidence" value="ECO:0007669"/>
    <property type="project" value="InterPro"/>
</dbReference>
<evidence type="ECO:0000313" key="8">
    <source>
        <dbReference type="EMBL" id="OUQ11343.1"/>
    </source>
</evidence>
<comment type="caution">
    <text evidence="8">The sequence shown here is derived from an EMBL/GenBank/DDBJ whole genome shotgun (WGS) entry which is preliminary data.</text>
</comment>
<dbReference type="PROSITE" id="PS51464">
    <property type="entry name" value="SIS"/>
    <property type="match status" value="1"/>
</dbReference>
<dbReference type="SUPFAM" id="SSF53697">
    <property type="entry name" value="SIS domain"/>
    <property type="match status" value="1"/>
</dbReference>
<dbReference type="EMBL" id="NFLC01000003">
    <property type="protein sequence ID" value="OUQ11343.1"/>
    <property type="molecule type" value="Genomic_DNA"/>
</dbReference>
<dbReference type="EMBL" id="JABAFV010000007">
    <property type="protein sequence ID" value="NME49730.1"/>
    <property type="molecule type" value="Genomic_DNA"/>
</dbReference>
<dbReference type="InterPro" id="IPR000281">
    <property type="entry name" value="HTH_RpiR"/>
</dbReference>